<protein>
    <submittedName>
        <fullName evidence="2">FIT family protein CG10671</fullName>
    </submittedName>
</protein>
<evidence type="ECO:0000313" key="2">
    <source>
        <dbReference type="EMBL" id="GBP19813.1"/>
    </source>
</evidence>
<dbReference type="EMBL" id="BGZK01000112">
    <property type="protein sequence ID" value="GBP19813.1"/>
    <property type="molecule type" value="Genomic_DNA"/>
</dbReference>
<sequence>MTSRASFKKPRMNSKGQGESFESKGTKPTREASSILEVLIVMILHLCKKVLFFDTNLKIALYLEEARAINGWERIKDYIRDEQHTRNTDDKSPSSNPLKNITEEEFSILKESYKKYTPYVHCTCN</sequence>
<feature type="compositionally biased region" description="Basic residues" evidence="1">
    <location>
        <begin position="1"/>
        <end position="12"/>
    </location>
</feature>
<dbReference type="OrthoDB" id="5579088at2759"/>
<organism evidence="2 3">
    <name type="scientific">Eumeta variegata</name>
    <name type="common">Bagworm moth</name>
    <name type="synonym">Eumeta japonica</name>
    <dbReference type="NCBI Taxonomy" id="151549"/>
    <lineage>
        <taxon>Eukaryota</taxon>
        <taxon>Metazoa</taxon>
        <taxon>Ecdysozoa</taxon>
        <taxon>Arthropoda</taxon>
        <taxon>Hexapoda</taxon>
        <taxon>Insecta</taxon>
        <taxon>Pterygota</taxon>
        <taxon>Neoptera</taxon>
        <taxon>Endopterygota</taxon>
        <taxon>Lepidoptera</taxon>
        <taxon>Glossata</taxon>
        <taxon>Ditrysia</taxon>
        <taxon>Tineoidea</taxon>
        <taxon>Psychidae</taxon>
        <taxon>Oiketicinae</taxon>
        <taxon>Eumeta</taxon>
    </lineage>
</organism>
<evidence type="ECO:0000256" key="1">
    <source>
        <dbReference type="SAM" id="MobiDB-lite"/>
    </source>
</evidence>
<dbReference type="STRING" id="151549.A0A4C1U0E6"/>
<name>A0A4C1U0E6_EUMVA</name>
<dbReference type="AlphaFoldDB" id="A0A4C1U0E6"/>
<evidence type="ECO:0000313" key="3">
    <source>
        <dbReference type="Proteomes" id="UP000299102"/>
    </source>
</evidence>
<feature type="compositionally biased region" description="Basic and acidic residues" evidence="1">
    <location>
        <begin position="81"/>
        <end position="92"/>
    </location>
</feature>
<reference evidence="2 3" key="1">
    <citation type="journal article" date="2019" name="Commun. Biol.">
        <title>The bagworm genome reveals a unique fibroin gene that provides high tensile strength.</title>
        <authorList>
            <person name="Kono N."/>
            <person name="Nakamura H."/>
            <person name="Ohtoshi R."/>
            <person name="Tomita M."/>
            <person name="Numata K."/>
            <person name="Arakawa K."/>
        </authorList>
    </citation>
    <scope>NUCLEOTIDE SEQUENCE [LARGE SCALE GENOMIC DNA]</scope>
</reference>
<comment type="caution">
    <text evidence="2">The sequence shown here is derived from an EMBL/GenBank/DDBJ whole genome shotgun (WGS) entry which is preliminary data.</text>
</comment>
<feature type="region of interest" description="Disordered" evidence="1">
    <location>
        <begin position="1"/>
        <end position="30"/>
    </location>
</feature>
<dbReference type="Proteomes" id="UP000299102">
    <property type="component" value="Unassembled WGS sequence"/>
</dbReference>
<proteinExistence type="predicted"/>
<keyword evidence="3" id="KW-1185">Reference proteome</keyword>
<feature type="compositionally biased region" description="Basic and acidic residues" evidence="1">
    <location>
        <begin position="21"/>
        <end position="30"/>
    </location>
</feature>
<accession>A0A4C1U0E6</accession>
<feature type="region of interest" description="Disordered" evidence="1">
    <location>
        <begin position="81"/>
        <end position="100"/>
    </location>
</feature>
<gene>
    <name evidence="2" type="ORF">EVAR_75105_1</name>
</gene>